<keyword evidence="3" id="KW-0732">Signal</keyword>
<protein>
    <recommendedName>
        <fullName evidence="4">Leucine-rich repeat-containing N-terminal plant-type domain-containing protein</fullName>
    </recommendedName>
</protein>
<evidence type="ECO:0000256" key="3">
    <source>
        <dbReference type="SAM" id="SignalP"/>
    </source>
</evidence>
<keyword evidence="2" id="KW-0677">Repeat</keyword>
<dbReference type="InterPro" id="IPR013210">
    <property type="entry name" value="LRR_N_plant-typ"/>
</dbReference>
<proteinExistence type="predicted"/>
<comment type="caution">
    <text evidence="5">The sequence shown here is derived from an EMBL/GenBank/DDBJ whole genome shotgun (WGS) entry which is preliminary data.</text>
</comment>
<sequence>MVVRIAAKLLIHLGLFLVVASAGDERGAVARRRQVLLREKATLLALKLGFTLPSPSPLADWNESNGHVCGFTGVSCDW</sequence>
<organism evidence="5 6">
    <name type="scientific">Dichanthelium oligosanthes</name>
    <dbReference type="NCBI Taxonomy" id="888268"/>
    <lineage>
        <taxon>Eukaryota</taxon>
        <taxon>Viridiplantae</taxon>
        <taxon>Streptophyta</taxon>
        <taxon>Embryophyta</taxon>
        <taxon>Tracheophyta</taxon>
        <taxon>Spermatophyta</taxon>
        <taxon>Magnoliopsida</taxon>
        <taxon>Liliopsida</taxon>
        <taxon>Poales</taxon>
        <taxon>Poaceae</taxon>
        <taxon>PACMAD clade</taxon>
        <taxon>Panicoideae</taxon>
        <taxon>Panicodae</taxon>
        <taxon>Paniceae</taxon>
        <taxon>Dichantheliinae</taxon>
        <taxon>Dichanthelium</taxon>
    </lineage>
</organism>
<accession>A0A1E5WLD8</accession>
<dbReference type="AlphaFoldDB" id="A0A1E5WLD8"/>
<dbReference type="EMBL" id="LWDX02002704">
    <property type="protein sequence ID" value="OEL38189.1"/>
    <property type="molecule type" value="Genomic_DNA"/>
</dbReference>
<keyword evidence="6" id="KW-1185">Reference proteome</keyword>
<keyword evidence="1" id="KW-0433">Leucine-rich repeat</keyword>
<dbReference type="STRING" id="888268.A0A1E5WLD8"/>
<evidence type="ECO:0000313" key="5">
    <source>
        <dbReference type="EMBL" id="OEL38189.1"/>
    </source>
</evidence>
<dbReference type="Proteomes" id="UP000095767">
    <property type="component" value="Unassembled WGS sequence"/>
</dbReference>
<evidence type="ECO:0000313" key="6">
    <source>
        <dbReference type="Proteomes" id="UP000095767"/>
    </source>
</evidence>
<reference evidence="5 6" key="1">
    <citation type="submission" date="2016-09" db="EMBL/GenBank/DDBJ databases">
        <title>The draft genome of Dichanthelium oligosanthes: A C3 panicoid grass species.</title>
        <authorList>
            <person name="Studer A.J."/>
            <person name="Schnable J.C."/>
            <person name="Brutnell T.P."/>
        </authorList>
    </citation>
    <scope>NUCLEOTIDE SEQUENCE [LARGE SCALE GENOMIC DNA]</scope>
    <source>
        <strain evidence="6">cv. Kellogg 1175</strain>
        <tissue evidence="5">Leaf</tissue>
    </source>
</reference>
<evidence type="ECO:0000256" key="2">
    <source>
        <dbReference type="ARBA" id="ARBA00022737"/>
    </source>
</evidence>
<dbReference type="Pfam" id="PF08263">
    <property type="entry name" value="LRRNT_2"/>
    <property type="match status" value="1"/>
</dbReference>
<name>A0A1E5WLD8_9POAL</name>
<evidence type="ECO:0000259" key="4">
    <source>
        <dbReference type="Pfam" id="PF08263"/>
    </source>
</evidence>
<feature type="chain" id="PRO_5009189362" description="Leucine-rich repeat-containing N-terminal plant-type domain-containing protein" evidence="3">
    <location>
        <begin position="23"/>
        <end position="78"/>
    </location>
</feature>
<feature type="domain" description="Leucine-rich repeat-containing N-terminal plant-type" evidence="4">
    <location>
        <begin position="38"/>
        <end position="77"/>
    </location>
</feature>
<evidence type="ECO:0000256" key="1">
    <source>
        <dbReference type="ARBA" id="ARBA00022614"/>
    </source>
</evidence>
<feature type="signal peptide" evidence="3">
    <location>
        <begin position="1"/>
        <end position="22"/>
    </location>
</feature>
<gene>
    <name evidence="5" type="ORF">BAE44_0000791</name>
</gene>